<evidence type="ECO:0000256" key="2">
    <source>
        <dbReference type="ARBA" id="ARBA00022475"/>
    </source>
</evidence>
<protein>
    <recommendedName>
        <fullName evidence="7">DUF2179 domain-containing protein</fullName>
    </recommendedName>
</protein>
<dbReference type="Pfam" id="PF10035">
    <property type="entry name" value="DUF2179"/>
    <property type="match status" value="1"/>
</dbReference>
<evidence type="ECO:0000256" key="6">
    <source>
        <dbReference type="SAM" id="Phobius"/>
    </source>
</evidence>
<dbReference type="eggNOG" id="COG1284">
    <property type="taxonomic scope" value="Bacteria"/>
</dbReference>
<dbReference type="InterPro" id="IPR015867">
    <property type="entry name" value="N-reg_PII/ATP_PRibTrfase_C"/>
</dbReference>
<dbReference type="InterPro" id="IPR003740">
    <property type="entry name" value="YitT"/>
</dbReference>
<reference evidence="8 9" key="1">
    <citation type="journal article" date="2012" name="Front. Microbiol.">
        <title>Complete genome of Ignavibacterium album, a metabolically versatile, flagellated, facultative anaerobe from the phylum Chlorobi.</title>
        <authorList>
            <person name="Liu Z."/>
            <person name="Frigaard N.-U."/>
            <person name="Vogl K."/>
            <person name="Iino T."/>
            <person name="Ohkuma M."/>
            <person name="Overmann J."/>
            <person name="Bryant D.A."/>
        </authorList>
    </citation>
    <scope>NUCLEOTIDE SEQUENCE [LARGE SCALE GENOMIC DNA]</scope>
    <source>
        <strain evidence="9">DSM 19864 / JCM 16511 / NBRC 101810 / Mat9-16</strain>
    </source>
</reference>
<feature type="transmembrane region" description="Helical" evidence="6">
    <location>
        <begin position="126"/>
        <end position="145"/>
    </location>
</feature>
<dbReference type="PIRSF" id="PIRSF006483">
    <property type="entry name" value="Membrane_protein_YitT"/>
    <property type="match status" value="1"/>
</dbReference>
<accession>I0ALL2</accession>
<proteinExistence type="predicted"/>
<feature type="transmembrane region" description="Helical" evidence="6">
    <location>
        <begin position="12"/>
        <end position="37"/>
    </location>
</feature>
<dbReference type="RefSeq" id="WP_014561018.1">
    <property type="nucleotide sequence ID" value="NC_017464.1"/>
</dbReference>
<feature type="transmembrane region" description="Helical" evidence="6">
    <location>
        <begin position="200"/>
        <end position="221"/>
    </location>
</feature>
<dbReference type="EMBL" id="CP003418">
    <property type="protein sequence ID" value="AFH49869.1"/>
    <property type="molecule type" value="Genomic_DNA"/>
</dbReference>
<dbReference type="PATRIC" id="fig|945713.3.peg.2171"/>
<keyword evidence="9" id="KW-1185">Reference proteome</keyword>
<dbReference type="PANTHER" id="PTHR33545:SF5">
    <property type="entry name" value="UPF0750 MEMBRANE PROTEIN YITT"/>
    <property type="match status" value="1"/>
</dbReference>
<sequence>MTEKIYKEHPVLDYIAITIGAAIMAIGIGVFLVDAQVVPGGVSGLSMAIHYLSSNKIPVGVMIWVLNVPLYIWGIKELGKEFGVRTFYGFTLNSFFIDYFRGEFPVIGGLSLQNTQPIKDLQQNDFLFLILLGAAFLGIGLGIIFKFKGTTAGSDIVAAIMQKRFGIKPGMAIMLIDFFVIMTAGFVIELKGLAVERSAITLTFYALFLLFISSRLVDAIIDGFDYARSAYIISDKNEEIAQAIMNDLSRGATAIKARGLYRNIDREVIVTVVTLKELGKLLSIIKKIDPKAFVTIHNVHEVMGEGFRRRI</sequence>
<keyword evidence="2" id="KW-1003">Cell membrane</keyword>
<feature type="domain" description="DUF2179" evidence="7">
    <location>
        <begin position="250"/>
        <end position="304"/>
    </location>
</feature>
<evidence type="ECO:0000259" key="7">
    <source>
        <dbReference type="Pfam" id="PF10035"/>
    </source>
</evidence>
<dbReference type="InterPro" id="IPR019264">
    <property type="entry name" value="DUF2179"/>
</dbReference>
<evidence type="ECO:0000256" key="5">
    <source>
        <dbReference type="ARBA" id="ARBA00023136"/>
    </source>
</evidence>
<dbReference type="Gene3D" id="3.30.70.120">
    <property type="match status" value="1"/>
</dbReference>
<dbReference type="AlphaFoldDB" id="I0ALL2"/>
<name>I0ALL2_IGNAJ</name>
<dbReference type="OrthoDB" id="1422399at2"/>
<dbReference type="CDD" id="cd16380">
    <property type="entry name" value="YitT_C"/>
    <property type="match status" value="1"/>
</dbReference>
<dbReference type="PANTHER" id="PTHR33545">
    <property type="entry name" value="UPF0750 MEMBRANE PROTEIN YITT-RELATED"/>
    <property type="match status" value="1"/>
</dbReference>
<dbReference type="Proteomes" id="UP000007394">
    <property type="component" value="Chromosome"/>
</dbReference>
<evidence type="ECO:0000256" key="1">
    <source>
        <dbReference type="ARBA" id="ARBA00004651"/>
    </source>
</evidence>
<dbReference type="GO" id="GO:0005886">
    <property type="term" value="C:plasma membrane"/>
    <property type="evidence" value="ECO:0007669"/>
    <property type="project" value="UniProtKB-SubCell"/>
</dbReference>
<gene>
    <name evidence="8" type="ordered locus">IALB_2164</name>
</gene>
<keyword evidence="5 6" id="KW-0472">Membrane</keyword>
<evidence type="ECO:0000313" key="9">
    <source>
        <dbReference type="Proteomes" id="UP000007394"/>
    </source>
</evidence>
<dbReference type="InterPro" id="IPR051461">
    <property type="entry name" value="UPF0750_membrane"/>
</dbReference>
<keyword evidence="3 6" id="KW-0812">Transmembrane</keyword>
<dbReference type="STRING" id="945713.IALB_2164"/>
<evidence type="ECO:0000256" key="4">
    <source>
        <dbReference type="ARBA" id="ARBA00022989"/>
    </source>
</evidence>
<evidence type="ECO:0000256" key="3">
    <source>
        <dbReference type="ARBA" id="ARBA00022692"/>
    </source>
</evidence>
<dbReference type="KEGG" id="ial:IALB_2164"/>
<dbReference type="Pfam" id="PF02588">
    <property type="entry name" value="YitT_membrane"/>
    <property type="match status" value="1"/>
</dbReference>
<organism evidence="8 9">
    <name type="scientific">Ignavibacterium album (strain DSM 19864 / JCM 16511 / NBRC 101810 / Mat9-16)</name>
    <dbReference type="NCBI Taxonomy" id="945713"/>
    <lineage>
        <taxon>Bacteria</taxon>
        <taxon>Pseudomonadati</taxon>
        <taxon>Ignavibacteriota</taxon>
        <taxon>Ignavibacteria</taxon>
        <taxon>Ignavibacteriales</taxon>
        <taxon>Ignavibacteriaceae</taxon>
        <taxon>Ignavibacterium</taxon>
    </lineage>
</organism>
<comment type="subcellular location">
    <subcellularLocation>
        <location evidence="1">Cell membrane</location>
        <topology evidence="1">Multi-pass membrane protein</topology>
    </subcellularLocation>
</comment>
<evidence type="ECO:0000313" key="8">
    <source>
        <dbReference type="EMBL" id="AFH49869.1"/>
    </source>
</evidence>
<dbReference type="HOGENOM" id="CLU_063199_1_1_10"/>
<feature type="transmembrane region" description="Helical" evidence="6">
    <location>
        <begin position="57"/>
        <end position="75"/>
    </location>
</feature>
<keyword evidence="4 6" id="KW-1133">Transmembrane helix</keyword>
<feature type="transmembrane region" description="Helical" evidence="6">
    <location>
        <begin position="165"/>
        <end position="188"/>
    </location>
</feature>